<keyword evidence="4" id="KW-1185">Reference proteome</keyword>
<reference evidence="3 4" key="1">
    <citation type="submission" date="2024-06" db="EMBL/GenBank/DDBJ databases">
        <title>A chromosome level genome sequence of Diviner's sage (Salvia divinorum).</title>
        <authorList>
            <person name="Ford S.A."/>
            <person name="Ro D.-K."/>
            <person name="Ness R.W."/>
            <person name="Phillips M.A."/>
        </authorList>
    </citation>
    <scope>NUCLEOTIDE SEQUENCE [LARGE SCALE GENOMIC DNA]</scope>
    <source>
        <strain evidence="3">SAF-2024a</strain>
        <tissue evidence="3">Leaf</tissue>
    </source>
</reference>
<name>A0ABD1FWA9_SALDI</name>
<feature type="region of interest" description="Disordered" evidence="1">
    <location>
        <begin position="1"/>
        <end position="30"/>
    </location>
</feature>
<evidence type="ECO:0000256" key="1">
    <source>
        <dbReference type="SAM" id="MobiDB-lite"/>
    </source>
</evidence>
<dbReference type="InterPro" id="IPR032451">
    <property type="entry name" value="SMARCC_C"/>
</dbReference>
<organism evidence="3 4">
    <name type="scientific">Salvia divinorum</name>
    <name type="common">Maria pastora</name>
    <name type="synonym">Diviner's sage</name>
    <dbReference type="NCBI Taxonomy" id="28513"/>
    <lineage>
        <taxon>Eukaryota</taxon>
        <taxon>Viridiplantae</taxon>
        <taxon>Streptophyta</taxon>
        <taxon>Embryophyta</taxon>
        <taxon>Tracheophyta</taxon>
        <taxon>Spermatophyta</taxon>
        <taxon>Magnoliopsida</taxon>
        <taxon>eudicotyledons</taxon>
        <taxon>Gunneridae</taxon>
        <taxon>Pentapetalae</taxon>
        <taxon>asterids</taxon>
        <taxon>lamiids</taxon>
        <taxon>Lamiales</taxon>
        <taxon>Lamiaceae</taxon>
        <taxon>Nepetoideae</taxon>
        <taxon>Mentheae</taxon>
        <taxon>Salviinae</taxon>
        <taxon>Salvia</taxon>
        <taxon>Salvia subgen. Calosphace</taxon>
    </lineage>
</organism>
<comment type="caution">
    <text evidence="3">The sequence shown here is derived from an EMBL/GenBank/DDBJ whole genome shotgun (WGS) entry which is preliminary data.</text>
</comment>
<evidence type="ECO:0000313" key="3">
    <source>
        <dbReference type="EMBL" id="KAL1535254.1"/>
    </source>
</evidence>
<dbReference type="EMBL" id="JBEAFC010000012">
    <property type="protein sequence ID" value="KAL1535254.1"/>
    <property type="molecule type" value="Genomic_DNA"/>
</dbReference>
<dbReference type="AlphaFoldDB" id="A0ABD1FWA9"/>
<protein>
    <submittedName>
        <fullName evidence="3">SWI/SNF complex subunit SWI3C-like</fullName>
    </submittedName>
</protein>
<evidence type="ECO:0000259" key="2">
    <source>
        <dbReference type="Pfam" id="PF16495"/>
    </source>
</evidence>
<proteinExistence type="predicted"/>
<sequence>MESQKEEQLTGDESSTEGSPGGYLSQHDAEGATLSAEKVISVAEDDLTAAAMKAKLFADHEEREIQRLAANIINHQCGAPPHSTATPPSHRLFGSVGDAASLASPGGEHRSLFSQVLWSGDGRSKVAHIFQHRNML</sequence>
<evidence type="ECO:0000313" key="4">
    <source>
        <dbReference type="Proteomes" id="UP001567538"/>
    </source>
</evidence>
<dbReference type="Proteomes" id="UP001567538">
    <property type="component" value="Unassembled WGS sequence"/>
</dbReference>
<gene>
    <name evidence="3" type="ORF">AAHA92_31334</name>
</gene>
<dbReference type="Pfam" id="PF16495">
    <property type="entry name" value="SWIRM-assoc_1"/>
    <property type="match status" value="1"/>
</dbReference>
<feature type="domain" description="SMARCC C-terminal" evidence="2">
    <location>
        <begin position="47"/>
        <end position="76"/>
    </location>
</feature>
<accession>A0ABD1FWA9</accession>